<gene>
    <name evidence="1" type="ORF">EZS26_001045</name>
</gene>
<evidence type="ECO:0000313" key="1">
    <source>
        <dbReference type="EMBL" id="KAA6302875.1"/>
    </source>
</evidence>
<organism evidence="1 2">
    <name type="scientific">Candidatus Ordinivivax streblomastigis</name>
    <dbReference type="NCBI Taxonomy" id="2540710"/>
    <lineage>
        <taxon>Bacteria</taxon>
        <taxon>Pseudomonadati</taxon>
        <taxon>Bacteroidota</taxon>
        <taxon>Bacteroidia</taxon>
        <taxon>Bacteroidales</taxon>
        <taxon>Candidatus Ordinivivax</taxon>
    </lineage>
</organism>
<dbReference type="EMBL" id="SNRX01000005">
    <property type="protein sequence ID" value="KAA6302875.1"/>
    <property type="molecule type" value="Genomic_DNA"/>
</dbReference>
<comment type="caution">
    <text evidence="1">The sequence shown here is derived from an EMBL/GenBank/DDBJ whole genome shotgun (WGS) entry which is preliminary data.</text>
</comment>
<accession>A0A5M8P319</accession>
<dbReference type="Proteomes" id="UP000324575">
    <property type="component" value="Unassembled WGS sequence"/>
</dbReference>
<sequence length="563" mass="61168">MSSVTLHPAIAGLDPGSLCYSIYNQLYHNFFNAQDKKDDEHPYGVAEGDDTSIRLRNTAYGFAEAIAGSVAGDAQSGEGGILLDYLKKTGGDMTGKLTANYEFEAGFGNNRVLEIFKKEETDTEGQVISEIFGVKITGNLEIGASSFYIGGKQLLSYSQETDTAKLASGTINFDNAILRSTGEFIFGDNKETGIYITPQTLLIKGKEVFHKGNANLETVDWSMKDGNVNGDLQVKGKTVLSGLLRACHGAELGINDTVFISIDPEKININTFLSFASGYGIKIENTPVLIRTGEKDIQLGAVGGDLVLGNENTNKIRLQAGISDIDGDYLLISKYGAAYFPDSLKVRHNYGDELLSSYRVDASDEGMIVHKKLRFGTSGGAYLYGIAEGVAFSSSVEHITPDERTVLHYDTTLKYLSSTSKYKPLNRLSDTLSISTGADFILLNKPLETKGHIGIDNSFTRITDGCLFFTSEHYLLSASEGIKHYGNAYFLSNLASEYFSSGFAGSGWAILKNGTTGNVSATFDELTVRKKMRIYELEVQKISATNGSLWISDNCQGDVVIKL</sequence>
<reference evidence="1 2" key="1">
    <citation type="submission" date="2019-03" db="EMBL/GenBank/DDBJ databases">
        <title>Single cell metagenomics reveals metabolic interactions within the superorganism composed of flagellate Streblomastix strix and complex community of Bacteroidetes bacteria on its surface.</title>
        <authorList>
            <person name="Treitli S.C."/>
            <person name="Kolisko M."/>
            <person name="Husnik F."/>
            <person name="Keeling P."/>
            <person name="Hampl V."/>
        </authorList>
    </citation>
    <scope>NUCLEOTIDE SEQUENCE [LARGE SCALE GENOMIC DNA]</scope>
    <source>
        <strain evidence="1">St1</strain>
    </source>
</reference>
<dbReference type="AlphaFoldDB" id="A0A5M8P319"/>
<protein>
    <submittedName>
        <fullName evidence="1">Uncharacterized protein</fullName>
    </submittedName>
</protein>
<proteinExistence type="predicted"/>
<evidence type="ECO:0000313" key="2">
    <source>
        <dbReference type="Proteomes" id="UP000324575"/>
    </source>
</evidence>
<name>A0A5M8P319_9BACT</name>